<dbReference type="SUPFAM" id="SSF56176">
    <property type="entry name" value="FAD-binding/transporter-associated domain-like"/>
    <property type="match status" value="1"/>
</dbReference>
<organism evidence="4 5">
    <name type="scientific">Lasiodiplodia hormozganensis</name>
    <dbReference type="NCBI Taxonomy" id="869390"/>
    <lineage>
        <taxon>Eukaryota</taxon>
        <taxon>Fungi</taxon>
        <taxon>Dikarya</taxon>
        <taxon>Ascomycota</taxon>
        <taxon>Pezizomycotina</taxon>
        <taxon>Dothideomycetes</taxon>
        <taxon>Dothideomycetes incertae sedis</taxon>
        <taxon>Botryosphaeriales</taxon>
        <taxon>Botryosphaeriaceae</taxon>
        <taxon>Lasiodiplodia</taxon>
    </lineage>
</organism>
<protein>
    <submittedName>
        <fullName evidence="4">Aldo-keto reductase yakc (NADP(+))</fullName>
    </submittedName>
</protein>
<dbReference type="InterPro" id="IPR023210">
    <property type="entry name" value="NADP_OxRdtase_dom"/>
</dbReference>
<feature type="domain" description="FAD-binding PCMH-type" evidence="3">
    <location>
        <begin position="67"/>
        <end position="238"/>
    </location>
</feature>
<feature type="chain" id="PRO_5041435560" evidence="2">
    <location>
        <begin position="21"/>
        <end position="785"/>
    </location>
</feature>
<dbReference type="Proteomes" id="UP001175001">
    <property type="component" value="Unassembled WGS sequence"/>
</dbReference>
<proteinExistence type="predicted"/>
<dbReference type="SUPFAM" id="SSF51430">
    <property type="entry name" value="NAD(P)-linked oxidoreductase"/>
    <property type="match status" value="1"/>
</dbReference>
<dbReference type="GO" id="GO:0071949">
    <property type="term" value="F:FAD binding"/>
    <property type="evidence" value="ECO:0007669"/>
    <property type="project" value="InterPro"/>
</dbReference>
<feature type="signal peptide" evidence="2">
    <location>
        <begin position="1"/>
        <end position="20"/>
    </location>
</feature>
<accession>A0AA40C3Y3</accession>
<dbReference type="Gene3D" id="3.20.20.100">
    <property type="entry name" value="NADP-dependent oxidoreductase domain"/>
    <property type="match status" value="1"/>
</dbReference>
<dbReference type="AlphaFoldDB" id="A0AA40C3Y3"/>
<keyword evidence="5" id="KW-1185">Reference proteome</keyword>
<evidence type="ECO:0000256" key="1">
    <source>
        <dbReference type="ARBA" id="ARBA00023002"/>
    </source>
</evidence>
<dbReference type="InterPro" id="IPR016166">
    <property type="entry name" value="FAD-bd_PCMH"/>
</dbReference>
<dbReference type="InterPro" id="IPR016169">
    <property type="entry name" value="FAD-bd_PCMH_sub2"/>
</dbReference>
<dbReference type="InterPro" id="IPR006094">
    <property type="entry name" value="Oxid_FAD_bind_N"/>
</dbReference>
<dbReference type="GO" id="GO:0005737">
    <property type="term" value="C:cytoplasm"/>
    <property type="evidence" value="ECO:0007669"/>
    <property type="project" value="TreeGrafter"/>
</dbReference>
<sequence length="785" mass="85194">MRETLLVLTSFLAAVGSAKGAVLSARAPNETVSANCLQACTELSSVFDSAFHYPDTDNFTIWDAKQQEVRPACRVEPSSAAEVSQVLGILVDTWCHFAVKGGGHSRSPNDSNSVGGVTIDLGRISSVSIAADATRARVGGGANTLQVYSALNARNLSFVGGRVNTVGIGGFALGGGTSPFSNKYGWSLDNIYEYEVVLANGTITTASEDSNPDVYWALRGGSNNFGIVTTFTVRTFAQGPVFTGQVTFTDNQTEAALDGVYELFTNPELSTDVDMGYDLYYGYNQAQDSFTLLGTERYARPLSNPPVFQGIDSIPPASRSIRIDTMANMLDNHPILGTTRHLFRTVSVLPSRELLTQCLSIFKEEVEAIKTVEGLAPNFITYPLQKNAIDAMKQRGGNALGIDQDGPLFVILISSGWSNAEGDDAVTAMTVNTVNRIQEAAEALGVSHPYLYVNYAMPDQAEAVFAGYGAENLQRLKQIQKSVDPQGAFLDHAYKIGETNWDSADAYGDNEDVLGRWFAANPDKRSDIFLSTKFGLKFTAAGALEIDSSPEYAKQALDKSLKRLGVPFIDLYYCHRLDGTTPVEKTVRAMADLQRAGKIKHIGLSECSAASLRRASTIAPITAVQVEYSPFALDAEKVGLLQACRELGVAVVAYAPLGRGMLSGAYRSRDDFDEGDYRRRTPRFSEENFSKNEVLVERIGELAREKGVTPSQLTLAWLMAQGEHVIPIPGTTKEKRLEENLGALDVRLSSEELEAIRRTTEAAEVHGDRYPQDAMGELFADTPPL</sequence>
<keyword evidence="2" id="KW-0732">Signal</keyword>
<evidence type="ECO:0000256" key="2">
    <source>
        <dbReference type="SAM" id="SignalP"/>
    </source>
</evidence>
<dbReference type="EMBL" id="JAUJDW010000146">
    <property type="protein sequence ID" value="KAK0624501.1"/>
    <property type="molecule type" value="Genomic_DNA"/>
</dbReference>
<reference evidence="4" key="1">
    <citation type="submission" date="2023-06" db="EMBL/GenBank/DDBJ databases">
        <title>Multi-omics analyses reveal the molecular pathogenesis toolkit of Lasiodiplodia hormozganensis, a cross-kingdom pathogen.</title>
        <authorList>
            <person name="Felix C."/>
            <person name="Meneses R."/>
            <person name="Goncalves M.F.M."/>
            <person name="Tilleman L."/>
            <person name="Duarte A.S."/>
            <person name="Jorrin-Novo J.V."/>
            <person name="Van De Peer Y."/>
            <person name="Deforce D."/>
            <person name="Van Nieuwerburgh F."/>
            <person name="Esteves A.C."/>
            <person name="Alves A."/>
        </authorList>
    </citation>
    <scope>NUCLEOTIDE SEQUENCE</scope>
    <source>
        <strain evidence="4">CBS 339.90</strain>
    </source>
</reference>
<evidence type="ECO:0000313" key="4">
    <source>
        <dbReference type="EMBL" id="KAK0624501.1"/>
    </source>
</evidence>
<dbReference type="Pfam" id="PF01565">
    <property type="entry name" value="FAD_binding_4"/>
    <property type="match status" value="1"/>
</dbReference>
<evidence type="ECO:0000313" key="5">
    <source>
        <dbReference type="Proteomes" id="UP001175001"/>
    </source>
</evidence>
<dbReference type="Pfam" id="PF00248">
    <property type="entry name" value="Aldo_ket_red"/>
    <property type="match status" value="1"/>
</dbReference>
<dbReference type="InterPro" id="IPR036318">
    <property type="entry name" value="FAD-bd_PCMH-like_sf"/>
</dbReference>
<keyword evidence="1" id="KW-0560">Oxidoreductase</keyword>
<dbReference type="InterPro" id="IPR036812">
    <property type="entry name" value="NAD(P)_OxRdtase_dom_sf"/>
</dbReference>
<evidence type="ECO:0000259" key="3">
    <source>
        <dbReference type="PROSITE" id="PS51387"/>
    </source>
</evidence>
<dbReference type="PROSITE" id="PS51387">
    <property type="entry name" value="FAD_PCMH"/>
    <property type="match status" value="1"/>
</dbReference>
<dbReference type="PANTHER" id="PTHR43625:SF40">
    <property type="entry name" value="ALDO-KETO REDUCTASE YAKC [NADP(+)]"/>
    <property type="match status" value="1"/>
</dbReference>
<name>A0AA40C3Y3_9PEZI</name>
<gene>
    <name evidence="4" type="primary">yakc_1</name>
    <name evidence="4" type="ORF">DIS24_g11152</name>
</gene>
<dbReference type="Gene3D" id="3.30.465.10">
    <property type="match status" value="1"/>
</dbReference>
<comment type="caution">
    <text evidence="4">The sequence shown here is derived from an EMBL/GenBank/DDBJ whole genome shotgun (WGS) entry which is preliminary data.</text>
</comment>
<dbReference type="GO" id="GO:0016491">
    <property type="term" value="F:oxidoreductase activity"/>
    <property type="evidence" value="ECO:0007669"/>
    <property type="project" value="UniProtKB-KW"/>
</dbReference>
<dbReference type="InterPro" id="IPR050791">
    <property type="entry name" value="Aldo-Keto_reductase"/>
</dbReference>
<dbReference type="PANTHER" id="PTHR43625">
    <property type="entry name" value="AFLATOXIN B1 ALDEHYDE REDUCTASE"/>
    <property type="match status" value="1"/>
</dbReference>